<sequence>MEDLKGKAVLITGASTGIGAACARAFGQLGCRVALHCHQSLEAAAEVASEVQAAGAEAIVVRGDLRDSDECRRVVEEVALRFGGIDVLINNAGALVRRAPLAEIDDDIFDEVIDVNVRSTVMCTRHALPHLREGASVINLTSIAARTGGGPGASLYAASKGFVSTFTRGMAKELVGRRIRVNAVAPGVIVTPFHDKYSTPEQMEAMRLAIPMARLGTADECVGAFLYLASERLSGYVTGQIIEVNGGQYMP</sequence>
<dbReference type="SUPFAM" id="SSF51735">
    <property type="entry name" value="NAD(P)-binding Rossmann-fold domains"/>
    <property type="match status" value="1"/>
</dbReference>
<dbReference type="PROSITE" id="PS00061">
    <property type="entry name" value="ADH_SHORT"/>
    <property type="match status" value="1"/>
</dbReference>
<dbReference type="Proteomes" id="UP000622890">
    <property type="component" value="Unassembled WGS sequence"/>
</dbReference>
<dbReference type="CDD" id="cd05233">
    <property type="entry name" value="SDR_c"/>
    <property type="match status" value="1"/>
</dbReference>
<evidence type="ECO:0000256" key="1">
    <source>
        <dbReference type="ARBA" id="ARBA00006484"/>
    </source>
</evidence>
<organism evidence="4 5">
    <name type="scientific">Noviherbaspirillum pedocola</name>
    <dbReference type="NCBI Taxonomy" id="2801341"/>
    <lineage>
        <taxon>Bacteria</taxon>
        <taxon>Pseudomonadati</taxon>
        <taxon>Pseudomonadota</taxon>
        <taxon>Betaproteobacteria</taxon>
        <taxon>Burkholderiales</taxon>
        <taxon>Oxalobacteraceae</taxon>
        <taxon>Noviherbaspirillum</taxon>
    </lineage>
</organism>
<name>A0A934SR07_9BURK</name>
<dbReference type="PRINTS" id="PR00081">
    <property type="entry name" value="GDHRDH"/>
</dbReference>
<evidence type="ECO:0000313" key="5">
    <source>
        <dbReference type="Proteomes" id="UP000622890"/>
    </source>
</evidence>
<dbReference type="InterPro" id="IPR020904">
    <property type="entry name" value="Sc_DH/Rdtase_CS"/>
</dbReference>
<dbReference type="PANTHER" id="PTHR48107:SF16">
    <property type="entry name" value="NADPH-DEPENDENT ALDEHYDE REDUCTASE 1, CHLOROPLASTIC"/>
    <property type="match status" value="1"/>
</dbReference>
<dbReference type="EMBL" id="JAEPBG010000004">
    <property type="protein sequence ID" value="MBK4735151.1"/>
    <property type="molecule type" value="Genomic_DNA"/>
</dbReference>
<dbReference type="InterPro" id="IPR002347">
    <property type="entry name" value="SDR_fam"/>
</dbReference>
<dbReference type="Gene3D" id="3.40.50.720">
    <property type="entry name" value="NAD(P)-binding Rossmann-like Domain"/>
    <property type="match status" value="1"/>
</dbReference>
<dbReference type="FunFam" id="3.40.50.720:FF:000084">
    <property type="entry name" value="Short-chain dehydrogenase reductase"/>
    <property type="match status" value="1"/>
</dbReference>
<keyword evidence="2" id="KW-0560">Oxidoreductase</keyword>
<comment type="caution">
    <text evidence="4">The sequence shown here is derived from an EMBL/GenBank/DDBJ whole genome shotgun (WGS) entry which is preliminary data.</text>
</comment>
<dbReference type="AlphaFoldDB" id="A0A934SR07"/>
<dbReference type="GO" id="GO:0016614">
    <property type="term" value="F:oxidoreductase activity, acting on CH-OH group of donors"/>
    <property type="evidence" value="ECO:0007669"/>
    <property type="project" value="UniProtKB-ARBA"/>
</dbReference>
<dbReference type="SMART" id="SM00822">
    <property type="entry name" value="PKS_KR"/>
    <property type="match status" value="1"/>
</dbReference>
<proteinExistence type="inferred from homology"/>
<accession>A0A934SR07</accession>
<dbReference type="InterPro" id="IPR036291">
    <property type="entry name" value="NAD(P)-bd_dom_sf"/>
</dbReference>
<evidence type="ECO:0000256" key="2">
    <source>
        <dbReference type="ARBA" id="ARBA00023002"/>
    </source>
</evidence>
<feature type="domain" description="Ketoreductase" evidence="3">
    <location>
        <begin position="7"/>
        <end position="187"/>
    </location>
</feature>
<dbReference type="PRINTS" id="PR00080">
    <property type="entry name" value="SDRFAMILY"/>
</dbReference>
<dbReference type="RefSeq" id="WP_200591939.1">
    <property type="nucleotide sequence ID" value="NZ_JAEPBG010000004.1"/>
</dbReference>
<dbReference type="PROSITE" id="PS51257">
    <property type="entry name" value="PROKAR_LIPOPROTEIN"/>
    <property type="match status" value="1"/>
</dbReference>
<reference evidence="4" key="1">
    <citation type="submission" date="2021-01" db="EMBL/GenBank/DDBJ databases">
        <title>Genome sequence of strain Noviherbaspirillum sp. DKR-6.</title>
        <authorList>
            <person name="Chaudhary D.K."/>
        </authorList>
    </citation>
    <scope>NUCLEOTIDE SEQUENCE</scope>
    <source>
        <strain evidence="4">DKR-6</strain>
    </source>
</reference>
<comment type="similarity">
    <text evidence="1">Belongs to the short-chain dehydrogenases/reductases (SDR) family.</text>
</comment>
<keyword evidence="5" id="KW-1185">Reference proteome</keyword>
<dbReference type="InterPro" id="IPR057326">
    <property type="entry name" value="KR_dom"/>
</dbReference>
<dbReference type="PANTHER" id="PTHR48107">
    <property type="entry name" value="NADPH-DEPENDENT ALDEHYDE REDUCTASE-LIKE PROTEIN, CHLOROPLASTIC-RELATED"/>
    <property type="match status" value="1"/>
</dbReference>
<dbReference type="Pfam" id="PF13561">
    <property type="entry name" value="adh_short_C2"/>
    <property type="match status" value="1"/>
</dbReference>
<gene>
    <name evidence="4" type="ORF">JJB74_11065</name>
</gene>
<evidence type="ECO:0000313" key="4">
    <source>
        <dbReference type="EMBL" id="MBK4735151.1"/>
    </source>
</evidence>
<protein>
    <submittedName>
        <fullName evidence="4">SDR family oxidoreductase</fullName>
    </submittedName>
</protein>
<evidence type="ECO:0000259" key="3">
    <source>
        <dbReference type="SMART" id="SM00822"/>
    </source>
</evidence>